<evidence type="ECO:0000256" key="8">
    <source>
        <dbReference type="ARBA" id="ARBA00023306"/>
    </source>
</evidence>
<proteinExistence type="inferred from homology"/>
<keyword evidence="3 9" id="KW-0997">Cell inner membrane</keyword>
<evidence type="ECO:0000256" key="10">
    <source>
        <dbReference type="SAM" id="MobiDB-lite"/>
    </source>
</evidence>
<dbReference type="Pfam" id="PF08478">
    <property type="entry name" value="POTRA_1"/>
    <property type="match status" value="1"/>
</dbReference>
<dbReference type="AlphaFoldDB" id="A0A4R6X0J5"/>
<evidence type="ECO:0000256" key="7">
    <source>
        <dbReference type="ARBA" id="ARBA00023136"/>
    </source>
</evidence>
<comment type="function">
    <text evidence="9">Essential cell division protein.</text>
</comment>
<keyword evidence="6 9" id="KW-1133">Transmembrane helix</keyword>
<feature type="region of interest" description="Disordered" evidence="10">
    <location>
        <begin position="1"/>
        <end position="39"/>
    </location>
</feature>
<dbReference type="GO" id="GO:0090529">
    <property type="term" value="P:cell septum assembly"/>
    <property type="evidence" value="ECO:0007669"/>
    <property type="project" value="InterPro"/>
</dbReference>
<dbReference type="PROSITE" id="PS51779">
    <property type="entry name" value="POTRA"/>
    <property type="match status" value="1"/>
</dbReference>
<keyword evidence="2 9" id="KW-1003">Cell membrane</keyword>
<evidence type="ECO:0000259" key="11">
    <source>
        <dbReference type="PROSITE" id="PS51779"/>
    </source>
</evidence>
<keyword evidence="7 9" id="KW-0472">Membrane</keyword>
<feature type="compositionally biased region" description="Low complexity" evidence="10">
    <location>
        <begin position="302"/>
        <end position="321"/>
    </location>
</feature>
<dbReference type="PANTHER" id="PTHR35851:SF1">
    <property type="entry name" value="CELL DIVISION PROTEIN FTSQ"/>
    <property type="match status" value="1"/>
</dbReference>
<keyword evidence="8 9" id="KW-0131">Cell cycle</keyword>
<dbReference type="Gene3D" id="3.40.50.11690">
    <property type="entry name" value="Cell division protein FtsQ/DivIB"/>
    <property type="match status" value="1"/>
</dbReference>
<dbReference type="InterPro" id="IPR013685">
    <property type="entry name" value="POTRA_FtsQ_type"/>
</dbReference>
<dbReference type="InterPro" id="IPR034746">
    <property type="entry name" value="POTRA"/>
</dbReference>
<evidence type="ECO:0000256" key="2">
    <source>
        <dbReference type="ARBA" id="ARBA00022475"/>
    </source>
</evidence>
<dbReference type="PANTHER" id="PTHR35851">
    <property type="entry name" value="CELL DIVISION PROTEIN FTSQ"/>
    <property type="match status" value="1"/>
</dbReference>
<keyword evidence="5 9" id="KW-0812">Transmembrane</keyword>
<dbReference type="Pfam" id="PF03799">
    <property type="entry name" value="FtsQ_DivIB_C"/>
    <property type="match status" value="1"/>
</dbReference>
<feature type="region of interest" description="Disordered" evidence="10">
    <location>
        <begin position="286"/>
        <end position="321"/>
    </location>
</feature>
<dbReference type="InterPro" id="IPR045335">
    <property type="entry name" value="FtsQ_C_sf"/>
</dbReference>
<protein>
    <recommendedName>
        <fullName evidence="9">Cell division protein FtsQ</fullName>
    </recommendedName>
</protein>
<comment type="caution">
    <text evidence="12">The sequence shown here is derived from an EMBL/GenBank/DDBJ whole genome shotgun (WGS) entry which is preliminary data.</text>
</comment>
<sequence length="321" mass="34530">MRRLKTAHAMGHAGAATGALSMAGPPRRRAMPAQRVPVRRRPRSALERHAIRAAAIGAGILALVGLLYWFVASGWSSYLSAVAERSLLKATADVGYRIETLDVEGRGETGKQAILIALGALKGDPIFALDLNAARQRLLELPWVTDAVVERRLPDKVHVVLTEAEPLALWQRRGVFHLVSRHGQVVAVSDVGRFAHLPVIVGEGAPLAAGELFALLATEPDLKDRVTAAVLVGERRWNLRLDNGVDVKLPELDAVAAWSRFAALERQHHLLAKDVTVIDLRQPDKLILRQPPPAESATQDEPAAQPAAAPGAARPGGSNET</sequence>
<gene>
    <name evidence="9" type="primary">ftsQ</name>
    <name evidence="12" type="ORF">A8950_0513</name>
</gene>
<dbReference type="Proteomes" id="UP000295783">
    <property type="component" value="Unassembled WGS sequence"/>
</dbReference>
<keyword evidence="13" id="KW-1185">Reference proteome</keyword>
<evidence type="ECO:0000256" key="1">
    <source>
        <dbReference type="ARBA" id="ARBA00004370"/>
    </source>
</evidence>
<evidence type="ECO:0000256" key="6">
    <source>
        <dbReference type="ARBA" id="ARBA00022989"/>
    </source>
</evidence>
<dbReference type="Gene3D" id="3.10.20.310">
    <property type="entry name" value="membrane protein fhac"/>
    <property type="match status" value="1"/>
</dbReference>
<feature type="domain" description="POTRA" evidence="11">
    <location>
        <begin position="96"/>
        <end position="164"/>
    </location>
</feature>
<evidence type="ECO:0000313" key="12">
    <source>
        <dbReference type="EMBL" id="TDQ83968.1"/>
    </source>
</evidence>
<dbReference type="HAMAP" id="MF_00911">
    <property type="entry name" value="FtsQ_subfam"/>
    <property type="match status" value="1"/>
</dbReference>
<dbReference type="GO" id="GO:0005886">
    <property type="term" value="C:plasma membrane"/>
    <property type="evidence" value="ECO:0007669"/>
    <property type="project" value="UniProtKB-SubCell"/>
</dbReference>
<keyword evidence="4 9" id="KW-0132">Cell division</keyword>
<comment type="similarity">
    <text evidence="9">Belongs to the FtsQ/DivIB family. FtsQ subfamily.</text>
</comment>
<dbReference type="RefSeq" id="WP_133612040.1">
    <property type="nucleotide sequence ID" value="NZ_SNYW01000006.1"/>
</dbReference>
<accession>A0A4R6X0J5</accession>
<dbReference type="OrthoDB" id="9783091at2"/>
<dbReference type="GO" id="GO:0043093">
    <property type="term" value="P:FtsZ-dependent cytokinesis"/>
    <property type="evidence" value="ECO:0007669"/>
    <property type="project" value="UniProtKB-UniRule"/>
</dbReference>
<reference evidence="12 13" key="1">
    <citation type="submission" date="2019-03" db="EMBL/GenBank/DDBJ databases">
        <title>Genomic Encyclopedia of Type Strains, Phase III (KMG-III): the genomes of soil and plant-associated and newly described type strains.</title>
        <authorList>
            <person name="Whitman W."/>
        </authorList>
    </citation>
    <scope>NUCLEOTIDE SEQUENCE [LARGE SCALE GENOMIC DNA]</scope>
    <source>
        <strain evidence="12 13">CGMCC 1.7660</strain>
    </source>
</reference>
<feature type="compositionally biased region" description="Low complexity" evidence="10">
    <location>
        <begin position="7"/>
        <end position="19"/>
    </location>
</feature>
<evidence type="ECO:0000256" key="3">
    <source>
        <dbReference type="ARBA" id="ARBA00022519"/>
    </source>
</evidence>
<dbReference type="EMBL" id="SNYW01000006">
    <property type="protein sequence ID" value="TDQ83968.1"/>
    <property type="molecule type" value="Genomic_DNA"/>
</dbReference>
<name>A0A4R6X0J5_9PROT</name>
<organism evidence="12 13">
    <name type="scientific">Dongia mobilis</name>
    <dbReference type="NCBI Taxonomy" id="578943"/>
    <lineage>
        <taxon>Bacteria</taxon>
        <taxon>Pseudomonadati</taxon>
        <taxon>Pseudomonadota</taxon>
        <taxon>Alphaproteobacteria</taxon>
        <taxon>Rhodospirillales</taxon>
        <taxon>Dongiaceae</taxon>
        <taxon>Dongia</taxon>
    </lineage>
</organism>
<evidence type="ECO:0000256" key="4">
    <source>
        <dbReference type="ARBA" id="ARBA00022618"/>
    </source>
</evidence>
<evidence type="ECO:0000256" key="5">
    <source>
        <dbReference type="ARBA" id="ARBA00022692"/>
    </source>
</evidence>
<dbReference type="GO" id="GO:0032153">
    <property type="term" value="C:cell division site"/>
    <property type="evidence" value="ECO:0007669"/>
    <property type="project" value="UniProtKB-UniRule"/>
</dbReference>
<evidence type="ECO:0000256" key="9">
    <source>
        <dbReference type="HAMAP-Rule" id="MF_00911"/>
    </source>
</evidence>
<feature type="transmembrane region" description="Helical" evidence="9">
    <location>
        <begin position="50"/>
        <end position="71"/>
    </location>
</feature>
<dbReference type="InterPro" id="IPR026579">
    <property type="entry name" value="FtsQ"/>
</dbReference>
<dbReference type="InterPro" id="IPR005548">
    <property type="entry name" value="Cell_div_FtsQ/DivIB_C"/>
</dbReference>
<comment type="subcellular location">
    <subcellularLocation>
        <location evidence="9">Cell inner membrane</location>
        <topology evidence="9">Single-pass type II membrane protein</topology>
    </subcellularLocation>
    <subcellularLocation>
        <location evidence="1">Membrane</location>
    </subcellularLocation>
    <text evidence="9">Localizes to the division septum.</text>
</comment>
<evidence type="ECO:0000313" key="13">
    <source>
        <dbReference type="Proteomes" id="UP000295783"/>
    </source>
</evidence>